<dbReference type="GO" id="GO:0003677">
    <property type="term" value="F:DNA binding"/>
    <property type="evidence" value="ECO:0007669"/>
    <property type="project" value="InterPro"/>
</dbReference>
<dbReference type="InterPro" id="IPR036236">
    <property type="entry name" value="Znf_C2H2_sf"/>
</dbReference>
<dbReference type="Pfam" id="PF13912">
    <property type="entry name" value="zf-C2H2_6"/>
    <property type="match status" value="1"/>
</dbReference>
<dbReference type="Pfam" id="PF04082">
    <property type="entry name" value="Fungal_trans"/>
    <property type="match status" value="1"/>
</dbReference>
<evidence type="ECO:0000256" key="6">
    <source>
        <dbReference type="ARBA" id="ARBA00023242"/>
    </source>
</evidence>
<evidence type="ECO:0000313" key="11">
    <source>
        <dbReference type="Proteomes" id="UP000624244"/>
    </source>
</evidence>
<sequence>MPKYVFPLVPGWYLLVSTRKSGQLSRQPRTVPLTSDSPLIILAIRVAEQRYDQGVNALVVPLPACVIPTQSLPKMHISCSVCNQTFHRPEHLTRHFRTHTHEKPYRCSFCEKRFSRLDVLTRHKASHEQQNEVSATPVSTRACKQCALDRVRCSRSLPCRAVSRGNTSERRGMQLAEPENLGPSALLEMAHETVAIDSEVEIPPSDGTAMRRDNAAPNEPREENSIWGASLGDVVTLYDLDLPDLGPLGINWISPGYQYDIDWNMLPNNGTGKSPLDPRGQQTPDAIIPTVHDMDHSFRQQTHQSTSLAIETSSCDSAQSTQTPLTASAEYYVNGDGSRAPFRGRYHDRGSLAINQALPTGLKIGNAPEAAYSSCSSTLCSEEAYGTLLDTLRHHGLDSIESGIESTAFPTHAQIELYVQQYFARFNPVFPFLRKTTFEEESPQRWLLLLAVAAIGSRFVPGSRDSYNILSERLDAALDRCKHGRYSVLDNVIDNDLYVPGENLMSTSPADVQTLQAGILHLVCLMQSGTQGSMNKALRVRHDLVNSCRSLKLLELSSENSSVLSTCTSPGSPSWLRSEARIRTGISLWLFDCSMMYEFGVRPLLNLDDVRTKLPSCEDIWQGSLQNRPEHGFPQSMTLTEALEVLYMEKRLPVGLNEFSVGLLIHAIYRHTKDMLTASRLRSWIPSAMAEHRSAIQHNHLTDITQYGAQTDSRICLDRARNELLQWVVEDKYKTRLAVIHCAALYWHVRRYSRDSVQEPYAIFIATLTLWSFCVTMQLPEASEAIFNDRDGVPEPSFCHLDRPLDDELVQLFVRVGHRMCPNISRVGNILDPQAAPNILREGRSLLLAGSRARVNTDNTAPQFTWGIEECYVKSLSGILETMARAERNSTNQSSLIFPWCLALV</sequence>
<dbReference type="PANTHER" id="PTHR47660">
    <property type="entry name" value="TRANSCRIPTION FACTOR WITH C2H2 AND ZN(2)-CYS(6) DNA BINDING DOMAIN (EUROFUNG)-RELATED-RELATED"/>
    <property type="match status" value="1"/>
</dbReference>
<dbReference type="InterPro" id="IPR013087">
    <property type="entry name" value="Znf_C2H2_type"/>
</dbReference>
<evidence type="ECO:0000256" key="4">
    <source>
        <dbReference type="ARBA" id="ARBA00023015"/>
    </source>
</evidence>
<reference evidence="10" key="1">
    <citation type="submission" date="2019-11" db="EMBL/GenBank/DDBJ databases">
        <title>Bipolaris sorokiniana Genome sequencing.</title>
        <authorList>
            <person name="Wang H."/>
        </authorList>
    </citation>
    <scope>NUCLEOTIDE SEQUENCE</scope>
</reference>
<protein>
    <recommendedName>
        <fullName evidence="9">C2H2-type domain-containing protein</fullName>
    </recommendedName>
</protein>
<evidence type="ECO:0000256" key="7">
    <source>
        <dbReference type="PROSITE-ProRule" id="PRU00042"/>
    </source>
</evidence>
<proteinExistence type="predicted"/>
<evidence type="ECO:0000256" key="2">
    <source>
        <dbReference type="ARBA" id="ARBA00022771"/>
    </source>
</evidence>
<dbReference type="GO" id="GO:0008270">
    <property type="term" value="F:zinc ion binding"/>
    <property type="evidence" value="ECO:0007669"/>
    <property type="project" value="UniProtKB-KW"/>
</dbReference>
<keyword evidence="4" id="KW-0805">Transcription regulation</keyword>
<dbReference type="SUPFAM" id="SSF57667">
    <property type="entry name" value="beta-beta-alpha zinc fingers"/>
    <property type="match status" value="1"/>
</dbReference>
<keyword evidence="5" id="KW-0804">Transcription</keyword>
<dbReference type="GO" id="GO:0006351">
    <property type="term" value="P:DNA-templated transcription"/>
    <property type="evidence" value="ECO:0007669"/>
    <property type="project" value="InterPro"/>
</dbReference>
<dbReference type="PROSITE" id="PS00028">
    <property type="entry name" value="ZINC_FINGER_C2H2_1"/>
    <property type="match status" value="2"/>
</dbReference>
<keyword evidence="3" id="KW-0862">Zinc</keyword>
<comment type="caution">
    <text evidence="10">The sequence shown here is derived from an EMBL/GenBank/DDBJ whole genome shotgun (WGS) entry which is preliminary data.</text>
</comment>
<feature type="domain" description="C2H2-type" evidence="9">
    <location>
        <begin position="77"/>
        <end position="104"/>
    </location>
</feature>
<dbReference type="PROSITE" id="PS50157">
    <property type="entry name" value="ZINC_FINGER_C2H2_2"/>
    <property type="match status" value="2"/>
</dbReference>
<name>A0A8H6DX54_COCSA</name>
<dbReference type="Proteomes" id="UP000624244">
    <property type="component" value="Unassembled WGS sequence"/>
</dbReference>
<dbReference type="Pfam" id="PF00096">
    <property type="entry name" value="zf-C2H2"/>
    <property type="match status" value="1"/>
</dbReference>
<dbReference type="AlphaFoldDB" id="A0A8H6DX54"/>
<dbReference type="PANTHER" id="PTHR47660:SF7">
    <property type="entry name" value="TRANSCRIPTION FACTOR WITH C2H2 AND ZN(2)-CYS(6) DNA BINDING DOMAIN (EUROFUNG)"/>
    <property type="match status" value="1"/>
</dbReference>
<gene>
    <name evidence="10" type="ORF">GGP41_003917</name>
</gene>
<organism evidence="10 11">
    <name type="scientific">Cochliobolus sativus</name>
    <name type="common">Common root rot and spot blotch fungus</name>
    <name type="synonym">Bipolaris sorokiniana</name>
    <dbReference type="NCBI Taxonomy" id="45130"/>
    <lineage>
        <taxon>Eukaryota</taxon>
        <taxon>Fungi</taxon>
        <taxon>Dikarya</taxon>
        <taxon>Ascomycota</taxon>
        <taxon>Pezizomycotina</taxon>
        <taxon>Dothideomycetes</taxon>
        <taxon>Pleosporomycetidae</taxon>
        <taxon>Pleosporales</taxon>
        <taxon>Pleosporineae</taxon>
        <taxon>Pleosporaceae</taxon>
        <taxon>Bipolaris</taxon>
    </lineage>
</organism>
<accession>A0A8H6DX54</accession>
<keyword evidence="6" id="KW-0539">Nucleus</keyword>
<evidence type="ECO:0000256" key="3">
    <source>
        <dbReference type="ARBA" id="ARBA00022833"/>
    </source>
</evidence>
<evidence type="ECO:0000259" key="9">
    <source>
        <dbReference type="PROSITE" id="PS50157"/>
    </source>
</evidence>
<dbReference type="Gene3D" id="3.30.160.60">
    <property type="entry name" value="Classic Zinc Finger"/>
    <property type="match status" value="2"/>
</dbReference>
<feature type="region of interest" description="Disordered" evidence="8">
    <location>
        <begin position="202"/>
        <end position="224"/>
    </location>
</feature>
<dbReference type="CDD" id="cd12148">
    <property type="entry name" value="fungal_TF_MHR"/>
    <property type="match status" value="1"/>
</dbReference>
<dbReference type="EMBL" id="WNKQ01000005">
    <property type="protein sequence ID" value="KAF5851144.1"/>
    <property type="molecule type" value="Genomic_DNA"/>
</dbReference>
<evidence type="ECO:0000256" key="5">
    <source>
        <dbReference type="ARBA" id="ARBA00023163"/>
    </source>
</evidence>
<dbReference type="FunFam" id="3.30.160.60:FF:002343">
    <property type="entry name" value="Zinc finger protein 33A"/>
    <property type="match status" value="1"/>
</dbReference>
<dbReference type="SMART" id="SM00355">
    <property type="entry name" value="ZnF_C2H2"/>
    <property type="match status" value="2"/>
</dbReference>
<evidence type="ECO:0000256" key="8">
    <source>
        <dbReference type="SAM" id="MobiDB-lite"/>
    </source>
</evidence>
<feature type="domain" description="C2H2-type" evidence="9">
    <location>
        <begin position="105"/>
        <end position="132"/>
    </location>
</feature>
<feature type="compositionally biased region" description="Basic and acidic residues" evidence="8">
    <location>
        <begin position="209"/>
        <end position="224"/>
    </location>
</feature>
<keyword evidence="2 7" id="KW-0863">Zinc-finger</keyword>
<evidence type="ECO:0000256" key="1">
    <source>
        <dbReference type="ARBA" id="ARBA00022723"/>
    </source>
</evidence>
<evidence type="ECO:0000313" key="10">
    <source>
        <dbReference type="EMBL" id="KAF5851144.1"/>
    </source>
</evidence>
<keyword evidence="1" id="KW-0479">Metal-binding</keyword>
<dbReference type="InterPro" id="IPR007219">
    <property type="entry name" value="XnlR_reg_dom"/>
</dbReference>